<feature type="transmembrane region" description="Helical" evidence="6">
    <location>
        <begin position="176"/>
        <end position="198"/>
    </location>
</feature>
<dbReference type="GO" id="GO:0016020">
    <property type="term" value="C:membrane"/>
    <property type="evidence" value="ECO:0007669"/>
    <property type="project" value="UniProtKB-SubCell"/>
</dbReference>
<keyword evidence="3 6" id="KW-0812">Transmembrane</keyword>
<dbReference type="PROSITE" id="PS00217">
    <property type="entry name" value="SUGAR_TRANSPORT_2"/>
    <property type="match status" value="1"/>
</dbReference>
<dbReference type="Gene3D" id="1.20.1250.20">
    <property type="entry name" value="MFS general substrate transporter like domains"/>
    <property type="match status" value="1"/>
</dbReference>
<keyword evidence="4 6" id="KW-1133">Transmembrane helix</keyword>
<proteinExistence type="evidence at protein level"/>
<evidence type="ECO:0000313" key="8">
    <source>
        <dbReference type="EnsemblPlants" id="Zm00001eb211520_P001"/>
    </source>
</evidence>
<feature type="transmembrane region" description="Helical" evidence="6">
    <location>
        <begin position="204"/>
        <end position="222"/>
    </location>
</feature>
<sequence>MATIGLVPSTVVASTAIRAPAPAALTRASNRQPPHARRLLDLGRRAPAMDALRVSGAAEPLLRPAAAGGHPRLRVRTRAQQGDGGAAAEGDAAFSWAPVVLPFLFPALGGLLFGYDIGATSGATISVQSPDLSGTDWFSLSSLQLGLVASGSLYGALGGSLLAYRIADFLGRRIELVTAAALYILGALVTGFAPNFVALIIGRVLYGIGIGLAMHGAPLYIAETSPSQIRGTLISLKELFIVLGILLGYLVGSLEIDNVGGWRAVQGKASLEDNKKKAIQALRTLRGRTASEKVLADDVDDTIVSIKAAYAGQEAEGNVWDVFEGASLKAFTIGGGLVLFQQVNRVFYIMLLQYFRLLDSQLHQMLPK</sequence>
<comment type="subcellular location">
    <subcellularLocation>
        <location evidence="1">Membrane</location>
        <topology evidence="1">Multi-pass membrane protein</topology>
    </subcellularLocation>
</comment>
<accession>A0A804P6H7</accession>
<evidence type="ECO:0000256" key="1">
    <source>
        <dbReference type="ARBA" id="ARBA00004141"/>
    </source>
</evidence>
<dbReference type="Pfam" id="PF00083">
    <property type="entry name" value="Sugar_tr"/>
    <property type="match status" value="1"/>
</dbReference>
<evidence type="ECO:0007829" key="10">
    <source>
        <dbReference type="PeptideAtlas" id="A0A804P6H7"/>
    </source>
</evidence>
<evidence type="ECO:0000256" key="6">
    <source>
        <dbReference type="SAM" id="Phobius"/>
    </source>
</evidence>
<evidence type="ECO:0000256" key="2">
    <source>
        <dbReference type="ARBA" id="ARBA00022448"/>
    </source>
</evidence>
<dbReference type="PANTHER" id="PTHR48023">
    <property type="entry name" value="D-XYLOSE-PROTON SYMPORTER-LIKE 2"/>
    <property type="match status" value="1"/>
</dbReference>
<dbReference type="SUPFAM" id="SSF103473">
    <property type="entry name" value="MFS general substrate transporter"/>
    <property type="match status" value="1"/>
</dbReference>
<dbReference type="PRINTS" id="PR00171">
    <property type="entry name" value="SUGRTRNSPORT"/>
</dbReference>
<dbReference type="EnsemblPlants" id="Zm00001eb211520_T001">
    <property type="protein sequence ID" value="Zm00001eb211520_P001"/>
    <property type="gene ID" value="Zm00001eb211520"/>
</dbReference>
<evidence type="ECO:0000256" key="4">
    <source>
        <dbReference type="ARBA" id="ARBA00022989"/>
    </source>
</evidence>
<reference evidence="9" key="1">
    <citation type="journal article" date="2009" name="Science">
        <title>The B73 maize genome: complexity, diversity, and dynamics.</title>
        <authorList>
            <person name="Schnable P.S."/>
            <person name="Ware D."/>
            <person name="Fulton R.S."/>
            <person name="Stein J.C."/>
            <person name="Wei F."/>
            <person name="Pasternak S."/>
            <person name="Liang C."/>
            <person name="Zhang J."/>
            <person name="Fulton L."/>
            <person name="Graves T.A."/>
            <person name="Minx P."/>
            <person name="Reily A.D."/>
            <person name="Courtney L."/>
            <person name="Kruchowski S.S."/>
            <person name="Tomlinson C."/>
            <person name="Strong C."/>
            <person name="Delehaunty K."/>
            <person name="Fronick C."/>
            <person name="Courtney B."/>
            <person name="Rock S.M."/>
            <person name="Belter E."/>
            <person name="Du F."/>
            <person name="Kim K."/>
            <person name="Abbott R.M."/>
            <person name="Cotton M."/>
            <person name="Levy A."/>
            <person name="Marchetto P."/>
            <person name="Ochoa K."/>
            <person name="Jackson S.M."/>
            <person name="Gillam B."/>
            <person name="Chen W."/>
            <person name="Yan L."/>
            <person name="Higginbotham J."/>
            <person name="Cardenas M."/>
            <person name="Waligorski J."/>
            <person name="Applebaum E."/>
            <person name="Phelps L."/>
            <person name="Falcone J."/>
            <person name="Kanchi K."/>
            <person name="Thane T."/>
            <person name="Scimone A."/>
            <person name="Thane N."/>
            <person name="Henke J."/>
            <person name="Wang T."/>
            <person name="Ruppert J."/>
            <person name="Shah N."/>
            <person name="Rotter K."/>
            <person name="Hodges J."/>
            <person name="Ingenthron E."/>
            <person name="Cordes M."/>
            <person name="Kohlberg S."/>
            <person name="Sgro J."/>
            <person name="Delgado B."/>
            <person name="Mead K."/>
            <person name="Chinwalla A."/>
            <person name="Leonard S."/>
            <person name="Crouse K."/>
            <person name="Collura K."/>
            <person name="Kudrna D."/>
            <person name="Currie J."/>
            <person name="He R."/>
            <person name="Angelova A."/>
            <person name="Rajasekar S."/>
            <person name="Mueller T."/>
            <person name="Lomeli R."/>
            <person name="Scara G."/>
            <person name="Ko A."/>
            <person name="Delaney K."/>
            <person name="Wissotski M."/>
            <person name="Lopez G."/>
            <person name="Campos D."/>
            <person name="Braidotti M."/>
            <person name="Ashley E."/>
            <person name="Golser W."/>
            <person name="Kim H."/>
            <person name="Lee S."/>
            <person name="Lin J."/>
            <person name="Dujmic Z."/>
            <person name="Kim W."/>
            <person name="Talag J."/>
            <person name="Zuccolo A."/>
            <person name="Fan C."/>
            <person name="Sebastian A."/>
            <person name="Kramer M."/>
            <person name="Spiegel L."/>
            <person name="Nascimento L."/>
            <person name="Zutavern T."/>
            <person name="Miller B."/>
            <person name="Ambroise C."/>
            <person name="Muller S."/>
            <person name="Spooner W."/>
            <person name="Narechania A."/>
            <person name="Ren L."/>
            <person name="Wei S."/>
            <person name="Kumari S."/>
            <person name="Faga B."/>
            <person name="Levy M.J."/>
            <person name="McMahan L."/>
            <person name="Van Buren P."/>
            <person name="Vaughn M.W."/>
            <person name="Ying K."/>
            <person name="Yeh C.-T."/>
            <person name="Emrich S.J."/>
            <person name="Jia Y."/>
            <person name="Kalyanaraman A."/>
            <person name="Hsia A.-P."/>
            <person name="Barbazuk W.B."/>
            <person name="Baucom R.S."/>
            <person name="Brutnell T.P."/>
            <person name="Carpita N.C."/>
            <person name="Chaparro C."/>
            <person name="Chia J.-M."/>
            <person name="Deragon J.-M."/>
            <person name="Estill J.C."/>
            <person name="Fu Y."/>
            <person name="Jeddeloh J.A."/>
            <person name="Han Y."/>
            <person name="Lee H."/>
            <person name="Li P."/>
            <person name="Lisch D.R."/>
            <person name="Liu S."/>
            <person name="Liu Z."/>
            <person name="Nagel D.H."/>
            <person name="McCann M.C."/>
            <person name="SanMiguel P."/>
            <person name="Myers A.M."/>
            <person name="Nettleton D."/>
            <person name="Nguyen J."/>
            <person name="Penning B.W."/>
            <person name="Ponnala L."/>
            <person name="Schneider K.L."/>
            <person name="Schwartz D.C."/>
            <person name="Sharma A."/>
            <person name="Soderlund C."/>
            <person name="Springer N.M."/>
            <person name="Sun Q."/>
            <person name="Wang H."/>
            <person name="Waterman M."/>
            <person name="Westerman R."/>
            <person name="Wolfgruber T.K."/>
            <person name="Yang L."/>
            <person name="Yu Y."/>
            <person name="Zhang L."/>
            <person name="Zhou S."/>
            <person name="Zhu Q."/>
            <person name="Bennetzen J.L."/>
            <person name="Dawe R.K."/>
            <person name="Jiang J."/>
            <person name="Jiang N."/>
            <person name="Presting G.G."/>
            <person name="Wessler S.R."/>
            <person name="Aluru S."/>
            <person name="Martienssen R.A."/>
            <person name="Clifton S.W."/>
            <person name="McCombie W.R."/>
            <person name="Wing R.A."/>
            <person name="Wilson R.K."/>
        </authorList>
    </citation>
    <scope>NUCLEOTIDE SEQUENCE [LARGE SCALE GENOMIC DNA]</scope>
    <source>
        <strain evidence="9">cv. B73</strain>
    </source>
</reference>
<feature type="domain" description="Major facilitator superfamily (MFS) profile" evidence="7">
    <location>
        <begin position="102"/>
        <end position="368"/>
    </location>
</feature>
<dbReference type="InterPro" id="IPR036259">
    <property type="entry name" value="MFS_trans_sf"/>
</dbReference>
<dbReference type="AlphaFoldDB" id="A0A804P6H7"/>
<dbReference type="Gramene" id="Zm00001eb211520_T001">
    <property type="protein sequence ID" value="Zm00001eb211520_P001"/>
    <property type="gene ID" value="Zm00001eb211520"/>
</dbReference>
<evidence type="ECO:0000256" key="5">
    <source>
        <dbReference type="ARBA" id="ARBA00023136"/>
    </source>
</evidence>
<dbReference type="InterPro" id="IPR020846">
    <property type="entry name" value="MFS_dom"/>
</dbReference>
<keyword evidence="2" id="KW-0813">Transport</keyword>
<reference evidence="8" key="3">
    <citation type="submission" date="2021-05" db="UniProtKB">
        <authorList>
            <consortium name="EnsemblPlants"/>
        </authorList>
    </citation>
    <scope>IDENTIFICATION</scope>
    <source>
        <strain evidence="8">cv. B73</strain>
    </source>
</reference>
<evidence type="ECO:0000259" key="7">
    <source>
        <dbReference type="PROSITE" id="PS50850"/>
    </source>
</evidence>
<organism evidence="8 9">
    <name type="scientific">Zea mays</name>
    <name type="common">Maize</name>
    <dbReference type="NCBI Taxonomy" id="4577"/>
    <lineage>
        <taxon>Eukaryota</taxon>
        <taxon>Viridiplantae</taxon>
        <taxon>Streptophyta</taxon>
        <taxon>Embryophyta</taxon>
        <taxon>Tracheophyta</taxon>
        <taxon>Spermatophyta</taxon>
        <taxon>Magnoliopsida</taxon>
        <taxon>Liliopsida</taxon>
        <taxon>Poales</taxon>
        <taxon>Poaceae</taxon>
        <taxon>PACMAD clade</taxon>
        <taxon>Panicoideae</taxon>
        <taxon>Andropogonodae</taxon>
        <taxon>Andropogoneae</taxon>
        <taxon>Tripsacinae</taxon>
        <taxon>Zea</taxon>
    </lineage>
</organism>
<evidence type="ECO:0000256" key="3">
    <source>
        <dbReference type="ARBA" id="ARBA00022692"/>
    </source>
</evidence>
<protein>
    <recommendedName>
        <fullName evidence="7">Major facilitator superfamily (MFS) profile domain-containing protein</fullName>
    </recommendedName>
</protein>
<name>A0A804P6H7_MAIZE</name>
<dbReference type="Proteomes" id="UP000007305">
    <property type="component" value="Chromosome 5"/>
</dbReference>
<dbReference type="GO" id="GO:0022857">
    <property type="term" value="F:transmembrane transporter activity"/>
    <property type="evidence" value="ECO:0007669"/>
    <property type="project" value="InterPro"/>
</dbReference>
<keyword evidence="5 6" id="KW-0472">Membrane</keyword>
<keyword evidence="10" id="KW-1267">Proteomics identification</keyword>
<keyword evidence="9" id="KW-1185">Reference proteome</keyword>
<reference evidence="8" key="2">
    <citation type="submission" date="2019-07" db="EMBL/GenBank/DDBJ databases">
        <authorList>
            <person name="Seetharam A."/>
            <person name="Woodhouse M."/>
            <person name="Cannon E."/>
        </authorList>
    </citation>
    <scope>NUCLEOTIDE SEQUENCE [LARGE SCALE GENOMIC DNA]</scope>
    <source>
        <strain evidence="8">cv. B73</strain>
    </source>
</reference>
<feature type="transmembrane region" description="Helical" evidence="6">
    <location>
        <begin position="143"/>
        <end position="164"/>
    </location>
</feature>
<dbReference type="PANTHER" id="PTHR48023:SF6">
    <property type="entry name" value="D-XYLOSE-PROTON SYMPORTER-LIKE 3, CHLOROPLASTIC"/>
    <property type="match status" value="1"/>
</dbReference>
<dbReference type="InterPro" id="IPR005829">
    <property type="entry name" value="Sugar_transporter_CS"/>
</dbReference>
<dbReference type="InterPro" id="IPR005828">
    <property type="entry name" value="MFS_sugar_transport-like"/>
</dbReference>
<gene>
    <name evidence="8" type="primary">LOC100274077</name>
</gene>
<evidence type="ECO:0000313" key="9">
    <source>
        <dbReference type="Proteomes" id="UP000007305"/>
    </source>
</evidence>
<dbReference type="PROSITE" id="PS50850">
    <property type="entry name" value="MFS"/>
    <property type="match status" value="1"/>
</dbReference>
<feature type="transmembrane region" description="Helical" evidence="6">
    <location>
        <begin position="234"/>
        <end position="252"/>
    </location>
</feature>
<dbReference type="InterPro" id="IPR003663">
    <property type="entry name" value="Sugar/inositol_transpt"/>
</dbReference>
<dbReference type="InterPro" id="IPR050820">
    <property type="entry name" value="MFS_Sugar_Transporter"/>
</dbReference>